<gene>
    <name evidence="4" type="ORF">AVDCRST_MAG77-1390</name>
</gene>
<reference evidence="4" key="1">
    <citation type="submission" date="2020-02" db="EMBL/GenBank/DDBJ databases">
        <authorList>
            <person name="Meier V. D."/>
        </authorList>
    </citation>
    <scope>NUCLEOTIDE SEQUENCE</scope>
    <source>
        <strain evidence="4">AVDCRST_MAG77</strain>
    </source>
</reference>
<dbReference type="EMBL" id="CADCTC010000089">
    <property type="protein sequence ID" value="CAA9238466.1"/>
    <property type="molecule type" value="Genomic_DNA"/>
</dbReference>
<dbReference type="GO" id="GO:0003677">
    <property type="term" value="F:DNA binding"/>
    <property type="evidence" value="ECO:0007669"/>
    <property type="project" value="UniProtKB-UniRule"/>
</dbReference>
<keyword evidence="1 2" id="KW-0238">DNA-binding</keyword>
<dbReference type="PANTHER" id="PTHR43479">
    <property type="entry name" value="ACREF/ENVCD OPERON REPRESSOR-RELATED"/>
    <property type="match status" value="1"/>
</dbReference>
<dbReference type="InterPro" id="IPR001647">
    <property type="entry name" value="HTH_TetR"/>
</dbReference>
<evidence type="ECO:0000256" key="1">
    <source>
        <dbReference type="ARBA" id="ARBA00023125"/>
    </source>
</evidence>
<name>A0A6J4I0S2_9CHLR</name>
<dbReference type="InterPro" id="IPR050624">
    <property type="entry name" value="HTH-type_Tx_Regulator"/>
</dbReference>
<proteinExistence type="predicted"/>
<sequence length="212" mass="23179">MSGEGSTGAEREDRRVRRTRRQLREALLALVVERGYDRVTVQDVLDRADLSRATFYGHYRDKDDLLVACLAELLDAVRAAMATYASAYATGVAPARGGELTATRAIFEHVAANRSLYRGLLGSRAWTVLLRHLREHFTGLAQEHFRAVIADRGSSPAVPVEVTAQCVGGALLALLTWWLESEAPLPAEQLAHMFERLTAPSIQAALGLSPDA</sequence>
<dbReference type="PROSITE" id="PS50977">
    <property type="entry name" value="HTH_TETR_2"/>
    <property type="match status" value="1"/>
</dbReference>
<dbReference type="Pfam" id="PF00440">
    <property type="entry name" value="TetR_N"/>
    <property type="match status" value="1"/>
</dbReference>
<dbReference type="InterPro" id="IPR009057">
    <property type="entry name" value="Homeodomain-like_sf"/>
</dbReference>
<dbReference type="Pfam" id="PF14278">
    <property type="entry name" value="TetR_C_8"/>
    <property type="match status" value="1"/>
</dbReference>
<evidence type="ECO:0000259" key="3">
    <source>
        <dbReference type="PROSITE" id="PS50977"/>
    </source>
</evidence>
<dbReference type="Gene3D" id="1.10.357.10">
    <property type="entry name" value="Tetracycline Repressor, domain 2"/>
    <property type="match status" value="1"/>
</dbReference>
<organism evidence="4">
    <name type="scientific">uncultured Chloroflexota bacterium</name>
    <dbReference type="NCBI Taxonomy" id="166587"/>
    <lineage>
        <taxon>Bacteria</taxon>
        <taxon>Bacillati</taxon>
        <taxon>Chloroflexota</taxon>
        <taxon>environmental samples</taxon>
    </lineage>
</organism>
<evidence type="ECO:0000313" key="4">
    <source>
        <dbReference type="EMBL" id="CAA9238466.1"/>
    </source>
</evidence>
<dbReference type="PRINTS" id="PR00455">
    <property type="entry name" value="HTHTETR"/>
</dbReference>
<feature type="domain" description="HTH tetR-type" evidence="3">
    <location>
        <begin position="17"/>
        <end position="77"/>
    </location>
</feature>
<evidence type="ECO:0000256" key="2">
    <source>
        <dbReference type="PROSITE-ProRule" id="PRU00335"/>
    </source>
</evidence>
<feature type="DNA-binding region" description="H-T-H motif" evidence="2">
    <location>
        <begin position="40"/>
        <end position="59"/>
    </location>
</feature>
<dbReference type="InterPro" id="IPR039532">
    <property type="entry name" value="TetR_C_Firmicutes"/>
</dbReference>
<dbReference type="AlphaFoldDB" id="A0A6J4I0S2"/>
<protein>
    <recommendedName>
        <fullName evidence="3">HTH tetR-type domain-containing protein</fullName>
    </recommendedName>
</protein>
<accession>A0A6J4I0S2</accession>
<dbReference type="PANTHER" id="PTHR43479:SF7">
    <property type="entry name" value="TETR-FAMILY TRANSCRIPTIONAL REGULATOR"/>
    <property type="match status" value="1"/>
</dbReference>
<dbReference type="SUPFAM" id="SSF46689">
    <property type="entry name" value="Homeodomain-like"/>
    <property type="match status" value="1"/>
</dbReference>